<keyword evidence="3 7" id="KW-0808">Transferase</keyword>
<evidence type="ECO:0000256" key="5">
    <source>
        <dbReference type="ARBA" id="ARBA00022747"/>
    </source>
</evidence>
<comment type="caution">
    <text evidence="8">The sequence shown here is derived from an EMBL/GenBank/DDBJ whole genome shotgun (WGS) entry which is preliminary data.</text>
</comment>
<dbReference type="InterPro" id="IPR029063">
    <property type="entry name" value="SAM-dependent_MTases_sf"/>
</dbReference>
<dbReference type="Pfam" id="PF00145">
    <property type="entry name" value="DNA_methylase"/>
    <property type="match status" value="2"/>
</dbReference>
<evidence type="ECO:0000256" key="1">
    <source>
        <dbReference type="ARBA" id="ARBA00011975"/>
    </source>
</evidence>
<dbReference type="Proteomes" id="UP000532936">
    <property type="component" value="Unassembled WGS sequence"/>
</dbReference>
<gene>
    <name evidence="8" type="ORF">GGR11_002099</name>
</gene>
<protein>
    <recommendedName>
        <fullName evidence="1">DNA (cytosine-5-)-methyltransferase</fullName>
        <ecNumber evidence="1">2.1.1.37</ecNumber>
    </recommendedName>
</protein>
<dbReference type="Gene3D" id="3.40.50.150">
    <property type="entry name" value="Vaccinia Virus protein VP39"/>
    <property type="match status" value="1"/>
</dbReference>
<organism evidence="8 9">
    <name type="scientific">Brevundimonas mediterranea</name>
    <dbReference type="NCBI Taxonomy" id="74329"/>
    <lineage>
        <taxon>Bacteria</taxon>
        <taxon>Pseudomonadati</taxon>
        <taxon>Pseudomonadota</taxon>
        <taxon>Alphaproteobacteria</taxon>
        <taxon>Caulobacterales</taxon>
        <taxon>Caulobacteraceae</taxon>
        <taxon>Brevundimonas</taxon>
    </lineage>
</organism>
<evidence type="ECO:0000313" key="9">
    <source>
        <dbReference type="Proteomes" id="UP000532936"/>
    </source>
</evidence>
<dbReference type="GO" id="GO:0009307">
    <property type="term" value="P:DNA restriction-modification system"/>
    <property type="evidence" value="ECO:0007669"/>
    <property type="project" value="UniProtKB-KW"/>
</dbReference>
<dbReference type="RefSeq" id="WP_183196763.1">
    <property type="nucleotide sequence ID" value="NZ_JACIDA010000002.1"/>
</dbReference>
<keyword evidence="4 7" id="KW-0949">S-adenosyl-L-methionine</keyword>
<accession>A0A7W6EZZ6</accession>
<feature type="active site" evidence="7">
    <location>
        <position position="85"/>
    </location>
</feature>
<dbReference type="SUPFAM" id="SSF53335">
    <property type="entry name" value="S-adenosyl-L-methionine-dependent methyltransferases"/>
    <property type="match status" value="1"/>
</dbReference>
<keyword evidence="2 7" id="KW-0489">Methyltransferase</keyword>
<comment type="catalytic activity">
    <reaction evidence="6">
        <text>a 2'-deoxycytidine in DNA + S-adenosyl-L-methionine = a 5-methyl-2'-deoxycytidine in DNA + S-adenosyl-L-homocysteine + H(+)</text>
        <dbReference type="Rhea" id="RHEA:13681"/>
        <dbReference type="Rhea" id="RHEA-COMP:11369"/>
        <dbReference type="Rhea" id="RHEA-COMP:11370"/>
        <dbReference type="ChEBI" id="CHEBI:15378"/>
        <dbReference type="ChEBI" id="CHEBI:57856"/>
        <dbReference type="ChEBI" id="CHEBI:59789"/>
        <dbReference type="ChEBI" id="CHEBI:85452"/>
        <dbReference type="ChEBI" id="CHEBI:85454"/>
        <dbReference type="EC" id="2.1.1.37"/>
    </reaction>
</comment>
<keyword evidence="5" id="KW-0680">Restriction system</keyword>
<evidence type="ECO:0000256" key="6">
    <source>
        <dbReference type="ARBA" id="ARBA00047422"/>
    </source>
</evidence>
<dbReference type="PRINTS" id="PR00105">
    <property type="entry name" value="C5METTRFRASE"/>
</dbReference>
<dbReference type="Gene3D" id="3.90.120.10">
    <property type="entry name" value="DNA Methylase, subunit A, domain 2"/>
    <property type="match status" value="1"/>
</dbReference>
<comment type="similarity">
    <text evidence="7">Belongs to the class I-like SAM-binding methyltransferase superfamily. C5-methyltransferase family.</text>
</comment>
<proteinExistence type="inferred from homology"/>
<dbReference type="AlphaFoldDB" id="A0A7W6EZZ6"/>
<dbReference type="GO" id="GO:0032259">
    <property type="term" value="P:methylation"/>
    <property type="evidence" value="ECO:0007669"/>
    <property type="project" value="UniProtKB-KW"/>
</dbReference>
<reference evidence="8 9" key="1">
    <citation type="submission" date="2020-08" db="EMBL/GenBank/DDBJ databases">
        <title>Genomic Encyclopedia of Type Strains, Phase IV (KMG-IV): sequencing the most valuable type-strain genomes for metagenomic binning, comparative biology and taxonomic classification.</title>
        <authorList>
            <person name="Goeker M."/>
        </authorList>
    </citation>
    <scope>NUCLEOTIDE SEQUENCE [LARGE SCALE GENOMIC DNA]</scope>
    <source>
        <strain evidence="8 9">DSM 14878</strain>
    </source>
</reference>
<dbReference type="PANTHER" id="PTHR46098:SF1">
    <property type="entry name" value="TRNA (CYTOSINE(38)-C(5))-METHYLTRANSFERASE"/>
    <property type="match status" value="1"/>
</dbReference>
<dbReference type="PROSITE" id="PS51679">
    <property type="entry name" value="SAM_MT_C5"/>
    <property type="match status" value="1"/>
</dbReference>
<dbReference type="PANTHER" id="PTHR46098">
    <property type="entry name" value="TRNA (CYTOSINE(38)-C(5))-METHYLTRANSFERASE"/>
    <property type="match status" value="1"/>
</dbReference>
<dbReference type="GO" id="GO:0003886">
    <property type="term" value="F:DNA (cytosine-5-)-methyltransferase activity"/>
    <property type="evidence" value="ECO:0007669"/>
    <property type="project" value="UniProtKB-EC"/>
</dbReference>
<evidence type="ECO:0000313" key="8">
    <source>
        <dbReference type="EMBL" id="MBB3872546.1"/>
    </source>
</evidence>
<dbReference type="EC" id="2.1.1.37" evidence="1"/>
<dbReference type="EMBL" id="JACIDA010000002">
    <property type="protein sequence ID" value="MBB3872546.1"/>
    <property type="molecule type" value="Genomic_DNA"/>
</dbReference>
<evidence type="ECO:0000256" key="2">
    <source>
        <dbReference type="ARBA" id="ARBA00022603"/>
    </source>
</evidence>
<dbReference type="InterPro" id="IPR001525">
    <property type="entry name" value="C5_MeTfrase"/>
</dbReference>
<sequence length="388" mass="41146">MSIRPTAYEFFAGGGLAGLGLSGASLSGQRWAGVDTVFANDMDPAKGRAFVANHPDIRFHLGDVWSLRPADLPGAPDLAWASSPCQDVSLAGARGGLEAGRSGAFWGFWRLIQGLAVEGRAPRVIVLENVIGLLTSGPKDELGRDFSAVCAAMVQAGYRVGALEMDAAHWLPQSRPRLFVVAVQESALNGAPEASAPSGPFHSARLVAAHARLPDAVREAWAWWSLPVPPRRNLDLAALLEPDGSVEWLDDGADILALAAPLHRARIEAAVASGRRVVGAAYRRVRTEDGRKVQRLEIRFDGLAGCLRTPAGGSSRQYVVVCDGGRARVRRLTGREAARLMGVSDDYRLPGSESAALKLMGDAVAVPVVHALTEGLLLPALTLRRTAA</sequence>
<evidence type="ECO:0000256" key="4">
    <source>
        <dbReference type="ARBA" id="ARBA00022691"/>
    </source>
</evidence>
<name>A0A7W6EZZ6_9CAUL</name>
<evidence type="ECO:0000256" key="7">
    <source>
        <dbReference type="PROSITE-ProRule" id="PRU01016"/>
    </source>
</evidence>
<dbReference type="InterPro" id="IPR050750">
    <property type="entry name" value="C5-MTase"/>
</dbReference>
<evidence type="ECO:0000256" key="3">
    <source>
        <dbReference type="ARBA" id="ARBA00022679"/>
    </source>
</evidence>